<dbReference type="Proteomes" id="UP000186551">
    <property type="component" value="Unassembled WGS sequence"/>
</dbReference>
<proteinExistence type="predicted"/>
<name>A0A1Q5PDX3_9BACT</name>
<reference evidence="1 2" key="1">
    <citation type="submission" date="2016-03" db="EMBL/GenBank/DDBJ databases">
        <title>Genome sequence of Pontibacter sp. nov., of the family cytophagaceae, isolated from marine sediment of the Yellow Sea, China.</title>
        <authorList>
            <person name="Zhang G."/>
            <person name="Zhang R."/>
        </authorList>
    </citation>
    <scope>NUCLEOTIDE SEQUENCE [LARGE SCALE GENOMIC DNA]</scope>
    <source>
        <strain evidence="1 2">S10-8</strain>
    </source>
</reference>
<keyword evidence="2" id="KW-1185">Reference proteome</keyword>
<accession>A0A1Q5PDX3</accession>
<dbReference type="EMBL" id="LVWA01000005">
    <property type="protein sequence ID" value="OKL40449.1"/>
    <property type="molecule type" value="Genomic_DNA"/>
</dbReference>
<protein>
    <submittedName>
        <fullName evidence="1">Uncharacterized protein</fullName>
    </submittedName>
</protein>
<evidence type="ECO:0000313" key="1">
    <source>
        <dbReference type="EMBL" id="OKL40449.1"/>
    </source>
</evidence>
<dbReference type="AlphaFoldDB" id="A0A1Q5PDX3"/>
<organism evidence="1 2">
    <name type="scientific">Pontibacter flavimaris</name>
    <dbReference type="NCBI Taxonomy" id="1797110"/>
    <lineage>
        <taxon>Bacteria</taxon>
        <taxon>Pseudomonadati</taxon>
        <taxon>Bacteroidota</taxon>
        <taxon>Cytophagia</taxon>
        <taxon>Cytophagales</taxon>
        <taxon>Hymenobacteraceae</taxon>
        <taxon>Pontibacter</taxon>
    </lineage>
</organism>
<sequence length="104" mass="12042">MLKKCRLARWVGWVKVAAHRGYLLKPIYKFYYCILKTFFRKQALGSDFVGFTVVSNESINDLVQACKRLIYTLGVMVTNFPPLAFSLRLFEQTGMPGKLYFKSC</sequence>
<gene>
    <name evidence="1" type="ORF">A3841_19290</name>
</gene>
<evidence type="ECO:0000313" key="2">
    <source>
        <dbReference type="Proteomes" id="UP000186551"/>
    </source>
</evidence>
<comment type="caution">
    <text evidence="1">The sequence shown here is derived from an EMBL/GenBank/DDBJ whole genome shotgun (WGS) entry which is preliminary data.</text>
</comment>